<comment type="caution">
    <text evidence="1">The sequence shown here is derived from an EMBL/GenBank/DDBJ whole genome shotgun (WGS) entry which is preliminary data.</text>
</comment>
<dbReference type="Proteomes" id="UP000248714">
    <property type="component" value="Unassembled WGS sequence"/>
</dbReference>
<evidence type="ECO:0000313" key="1">
    <source>
        <dbReference type="EMBL" id="PWK84017.1"/>
    </source>
</evidence>
<accession>A0A316I0S5</accession>
<keyword evidence="4" id="KW-1185">Reference proteome</keyword>
<organism evidence="1 3">
    <name type="scientific">Lentzea atacamensis</name>
    <dbReference type="NCBI Taxonomy" id="531938"/>
    <lineage>
        <taxon>Bacteria</taxon>
        <taxon>Bacillati</taxon>
        <taxon>Actinomycetota</taxon>
        <taxon>Actinomycetes</taxon>
        <taxon>Pseudonocardiales</taxon>
        <taxon>Pseudonocardiaceae</taxon>
        <taxon>Lentzea</taxon>
    </lineage>
</organism>
<reference evidence="1 3" key="1">
    <citation type="submission" date="2018-05" db="EMBL/GenBank/DDBJ databases">
        <title>Genomic Encyclopedia of Type Strains, Phase IV (KMG-IV): sequencing the most valuable type-strain genomes for metagenomic binning, comparative biology and taxonomic classification.</title>
        <authorList>
            <person name="Goeker M."/>
        </authorList>
    </citation>
    <scope>NUCLEOTIDE SEQUENCE [LARGE SCALE GENOMIC DNA]</scope>
    <source>
        <strain evidence="2 4">DSM 45479</strain>
        <strain evidence="1 3">DSM 45480</strain>
    </source>
</reference>
<evidence type="ECO:0000313" key="4">
    <source>
        <dbReference type="Proteomes" id="UP000248714"/>
    </source>
</evidence>
<dbReference type="Proteomes" id="UP000246005">
    <property type="component" value="Unassembled WGS sequence"/>
</dbReference>
<dbReference type="EMBL" id="QGHB01000009">
    <property type="protein sequence ID" value="PWK84017.1"/>
    <property type="molecule type" value="Genomic_DNA"/>
</dbReference>
<dbReference type="EMBL" id="QLTT01000002">
    <property type="protein sequence ID" value="RAS68884.1"/>
    <property type="molecule type" value="Genomic_DNA"/>
</dbReference>
<evidence type="ECO:0000313" key="3">
    <source>
        <dbReference type="Proteomes" id="UP000246005"/>
    </source>
</evidence>
<protein>
    <submittedName>
        <fullName evidence="1">Uncharacterized protein</fullName>
    </submittedName>
</protein>
<proteinExistence type="predicted"/>
<sequence>MVNGFGGVWQTWGMLRNMFRWGRAKAVTQCSCTPEWQGLYTEMDGQRQLALPRDEMATIVGYLDLTAHCAGCGAEYPKPWGLASK</sequence>
<dbReference type="AlphaFoldDB" id="A0A316I0S5"/>
<gene>
    <name evidence="2" type="ORF">C8D87_102962</name>
    <name evidence="1" type="ORF">C8D88_109102</name>
</gene>
<name>A0A316I0S5_9PSEU</name>
<evidence type="ECO:0000313" key="2">
    <source>
        <dbReference type="EMBL" id="RAS68884.1"/>
    </source>
</evidence>